<comment type="similarity">
    <text evidence="1">Belongs to the bacterial solute-binding protein 3 family.</text>
</comment>
<dbReference type="EMBL" id="BAABBN010000007">
    <property type="protein sequence ID" value="GAA3925222.1"/>
    <property type="molecule type" value="Genomic_DNA"/>
</dbReference>
<dbReference type="Proteomes" id="UP001501565">
    <property type="component" value="Unassembled WGS sequence"/>
</dbReference>
<keyword evidence="4" id="KW-1185">Reference proteome</keyword>
<evidence type="ECO:0000313" key="4">
    <source>
        <dbReference type="Proteomes" id="UP001501565"/>
    </source>
</evidence>
<feature type="signal peptide" evidence="2">
    <location>
        <begin position="1"/>
        <end position="20"/>
    </location>
</feature>
<protein>
    <submittedName>
        <fullName evidence="3">ABC transporter substrate-binding protein</fullName>
    </submittedName>
</protein>
<dbReference type="RefSeq" id="WP_344798422.1">
    <property type="nucleotide sequence ID" value="NZ_BAABBN010000007.1"/>
</dbReference>
<accession>A0ABP7MKJ1</accession>
<dbReference type="Gene3D" id="3.40.190.10">
    <property type="entry name" value="Periplasmic binding protein-like II"/>
    <property type="match status" value="2"/>
</dbReference>
<comment type="caution">
    <text evidence="3">The sequence shown here is derived from an EMBL/GenBank/DDBJ whole genome shotgun (WGS) entry which is preliminary data.</text>
</comment>
<feature type="chain" id="PRO_5045275235" evidence="2">
    <location>
        <begin position="21"/>
        <end position="275"/>
    </location>
</feature>
<dbReference type="SUPFAM" id="SSF53850">
    <property type="entry name" value="Periplasmic binding protein-like II"/>
    <property type="match status" value="1"/>
</dbReference>
<gene>
    <name evidence="3" type="ORF">GCM10022277_21530</name>
</gene>
<evidence type="ECO:0000256" key="1">
    <source>
        <dbReference type="ARBA" id="ARBA00010333"/>
    </source>
</evidence>
<organism evidence="3 4">
    <name type="scientific">Litoribacillus peritrichatus</name>
    <dbReference type="NCBI Taxonomy" id="718191"/>
    <lineage>
        <taxon>Bacteria</taxon>
        <taxon>Pseudomonadati</taxon>
        <taxon>Pseudomonadota</taxon>
        <taxon>Gammaproteobacteria</taxon>
        <taxon>Oceanospirillales</taxon>
        <taxon>Oceanospirillaceae</taxon>
        <taxon>Litoribacillus</taxon>
    </lineage>
</organism>
<sequence length="275" mass="31782">MKKISLCLLVYFLSNSWAFSAQNVEIYTYDSLPPLSFRNEQNALDGIYIEIVKTAVSRMPGYTVSFNVVPWVRAKAYAEDGTAFAILPPYFHAHDWLTQAEPKRPYLWPYSQALYTQRDVVICNEKALNTPRTAFPKDFQGLKFAMTRGDGRAGEAFSQMVKNKQVQLHELKDIKALIPYLLKERADCIVTSQTPFSWYLKQLKETGEYYQHNEKNVVLKEAAVISSNEGYLGYTDINADKNFPFKKDFSIKFDIEIYKMKKEGVIQDIVDRFIK</sequence>
<keyword evidence="2" id="KW-0732">Signal</keyword>
<name>A0ABP7MKJ1_9GAMM</name>
<dbReference type="PANTHER" id="PTHR35936:SF25">
    <property type="entry name" value="ABC TRANSPORTER SUBSTRATE-BINDING PROTEIN"/>
    <property type="match status" value="1"/>
</dbReference>
<dbReference type="PANTHER" id="PTHR35936">
    <property type="entry name" value="MEMBRANE-BOUND LYTIC MUREIN TRANSGLYCOSYLASE F"/>
    <property type="match status" value="1"/>
</dbReference>
<evidence type="ECO:0000313" key="3">
    <source>
        <dbReference type="EMBL" id="GAA3925222.1"/>
    </source>
</evidence>
<evidence type="ECO:0000256" key="2">
    <source>
        <dbReference type="SAM" id="SignalP"/>
    </source>
</evidence>
<proteinExistence type="inferred from homology"/>
<reference evidence="4" key="1">
    <citation type="journal article" date="2019" name="Int. J. Syst. Evol. Microbiol.">
        <title>The Global Catalogue of Microorganisms (GCM) 10K type strain sequencing project: providing services to taxonomists for standard genome sequencing and annotation.</title>
        <authorList>
            <consortium name="The Broad Institute Genomics Platform"/>
            <consortium name="The Broad Institute Genome Sequencing Center for Infectious Disease"/>
            <person name="Wu L."/>
            <person name="Ma J."/>
        </authorList>
    </citation>
    <scope>NUCLEOTIDE SEQUENCE [LARGE SCALE GENOMIC DNA]</scope>
    <source>
        <strain evidence="4">JCM 17551</strain>
    </source>
</reference>